<evidence type="ECO:0000313" key="3">
    <source>
        <dbReference type="Proteomes" id="UP001152888"/>
    </source>
</evidence>
<sequence length="409" mass="47243">MFMGCLEVKFYVMLLLPMMQINMQTETQHSSIDRENVQESIKIEQNGSRKAVQRKNKETEDDATLAKAIKVMERPVDYFQIFGDYSYLIRKKDVPYQQHRFRSRLYLQYMTQVAQIHSLFIHCSHTIIPILINFTQGKDKNIDSSNLPMKASYLMSVVNRKAHRQHCKTRAGEHMNSEGETTTTRRLMEMKELQSHGLNIGMLYGIEKGFFSEITPDYMVFVTLRYLATGSFLQVIGDVQGMDKRTASKVVSKVIKSLAVHFKELIKMAKRELCIGALDCTHIKIKSPGGADPENYRNRNGFFSYNVQVLKIKTAETDMQASRYLTNVPRGSPLCKQNRTSRVQFHFLLGIKDDFSQQPEQILKIKMAETDMQASRYLTNVPRVIYHRWYTTSLNKKYMSQPTCTSGGT</sequence>
<protein>
    <recommendedName>
        <fullName evidence="4">DDE Tnp4 domain-containing protein</fullName>
    </recommendedName>
</protein>
<dbReference type="OrthoDB" id="2430314at2759"/>
<evidence type="ECO:0008006" key="4">
    <source>
        <dbReference type="Google" id="ProtNLM"/>
    </source>
</evidence>
<dbReference type="AlphaFoldDB" id="A0A9P0JZ13"/>
<name>A0A9P0JZ13_ACAOB</name>
<gene>
    <name evidence="2" type="ORF">ACAOBT_LOCUS5406</name>
</gene>
<accession>A0A9P0JZ13</accession>
<organism evidence="2 3">
    <name type="scientific">Acanthoscelides obtectus</name>
    <name type="common">Bean weevil</name>
    <name type="synonym">Bruchus obtectus</name>
    <dbReference type="NCBI Taxonomy" id="200917"/>
    <lineage>
        <taxon>Eukaryota</taxon>
        <taxon>Metazoa</taxon>
        <taxon>Ecdysozoa</taxon>
        <taxon>Arthropoda</taxon>
        <taxon>Hexapoda</taxon>
        <taxon>Insecta</taxon>
        <taxon>Pterygota</taxon>
        <taxon>Neoptera</taxon>
        <taxon>Endopterygota</taxon>
        <taxon>Coleoptera</taxon>
        <taxon>Polyphaga</taxon>
        <taxon>Cucujiformia</taxon>
        <taxon>Chrysomeloidea</taxon>
        <taxon>Chrysomelidae</taxon>
        <taxon>Bruchinae</taxon>
        <taxon>Bruchini</taxon>
        <taxon>Acanthoscelides</taxon>
    </lineage>
</organism>
<reference evidence="2" key="1">
    <citation type="submission" date="2022-03" db="EMBL/GenBank/DDBJ databases">
        <authorList>
            <person name="Sayadi A."/>
        </authorList>
    </citation>
    <scope>NUCLEOTIDE SEQUENCE</scope>
</reference>
<keyword evidence="3" id="KW-1185">Reference proteome</keyword>
<evidence type="ECO:0000313" key="2">
    <source>
        <dbReference type="EMBL" id="CAH1963797.1"/>
    </source>
</evidence>
<feature type="region of interest" description="Disordered" evidence="1">
    <location>
        <begin position="30"/>
        <end position="59"/>
    </location>
</feature>
<dbReference type="Proteomes" id="UP001152888">
    <property type="component" value="Unassembled WGS sequence"/>
</dbReference>
<evidence type="ECO:0000256" key="1">
    <source>
        <dbReference type="SAM" id="MobiDB-lite"/>
    </source>
</evidence>
<dbReference type="EMBL" id="CAKOFQ010006710">
    <property type="protein sequence ID" value="CAH1963797.1"/>
    <property type="molecule type" value="Genomic_DNA"/>
</dbReference>
<comment type="caution">
    <text evidence="2">The sequence shown here is derived from an EMBL/GenBank/DDBJ whole genome shotgun (WGS) entry which is preliminary data.</text>
</comment>
<proteinExistence type="predicted"/>